<gene>
    <name evidence="1" type="ordered locus">MS1982</name>
</gene>
<evidence type="ECO:0000313" key="1">
    <source>
        <dbReference type="EMBL" id="AAU38589.1"/>
    </source>
</evidence>
<dbReference type="HOGENOM" id="CLU_3253737_0_0_6"/>
<accession>Q65R21</accession>
<proteinExistence type="predicted"/>
<sequence length="42" mass="5050">MLFYGSHYALLKNKKLRQRSQKLTNKVKLCEYLFFIGIKLTN</sequence>
<protein>
    <submittedName>
        <fullName evidence="1">Uncharacterized protein</fullName>
    </submittedName>
</protein>
<dbReference type="STRING" id="221988.MS1982"/>
<dbReference type="EMBL" id="AE016827">
    <property type="protein sequence ID" value="AAU38589.1"/>
    <property type="molecule type" value="Genomic_DNA"/>
</dbReference>
<reference evidence="1 2" key="1">
    <citation type="journal article" date="2004" name="Nat. Biotechnol.">
        <title>The genome sequence of the capnophilic rumen bacterium Mannheimia succiniciproducens.</title>
        <authorList>
            <person name="Hong S.H."/>
            <person name="Kim J.S."/>
            <person name="Lee S.Y."/>
            <person name="In Y.H."/>
            <person name="Choi S.S."/>
            <person name="Rih J.-K."/>
            <person name="Kim C.H."/>
            <person name="Jeong H."/>
            <person name="Hur C.G."/>
            <person name="Kim J.J."/>
        </authorList>
    </citation>
    <scope>NUCLEOTIDE SEQUENCE [LARGE SCALE GENOMIC DNA]</scope>
    <source>
        <strain evidence="2">KCTC 0769BP / MBEL55E</strain>
    </source>
</reference>
<keyword evidence="2" id="KW-1185">Reference proteome</keyword>
<name>Q65R21_MANSM</name>
<evidence type="ECO:0000313" key="2">
    <source>
        <dbReference type="Proteomes" id="UP000000607"/>
    </source>
</evidence>
<dbReference type="Proteomes" id="UP000000607">
    <property type="component" value="Chromosome"/>
</dbReference>
<dbReference type="KEGG" id="msu:MS1982"/>
<dbReference type="AlphaFoldDB" id="Q65R21"/>
<organism evidence="1 2">
    <name type="scientific">Mannheimia succiniciproducens (strain KCTC 0769BP / MBEL55E)</name>
    <dbReference type="NCBI Taxonomy" id="221988"/>
    <lineage>
        <taxon>Bacteria</taxon>
        <taxon>Pseudomonadati</taxon>
        <taxon>Pseudomonadota</taxon>
        <taxon>Gammaproteobacteria</taxon>
        <taxon>Pasteurellales</taxon>
        <taxon>Pasteurellaceae</taxon>
        <taxon>Basfia</taxon>
    </lineage>
</organism>